<dbReference type="GO" id="GO:0003676">
    <property type="term" value="F:nucleic acid binding"/>
    <property type="evidence" value="ECO:0007669"/>
    <property type="project" value="InterPro"/>
</dbReference>
<dbReference type="Gene3D" id="3.30.420.10">
    <property type="entry name" value="Ribonuclease H-like superfamily/Ribonuclease H"/>
    <property type="match status" value="1"/>
</dbReference>
<protein>
    <recommendedName>
        <fullName evidence="3">Tc1-like transposase DDE domain-containing protein</fullName>
    </recommendedName>
</protein>
<gene>
    <name evidence="1" type="ORF">AVEN_275633_1</name>
</gene>
<dbReference type="PANTHER" id="PTHR47326:SF1">
    <property type="entry name" value="HTH PSQ-TYPE DOMAIN-CONTAINING PROTEIN"/>
    <property type="match status" value="1"/>
</dbReference>
<proteinExistence type="predicted"/>
<organism evidence="1 2">
    <name type="scientific">Araneus ventricosus</name>
    <name type="common">Orbweaver spider</name>
    <name type="synonym">Epeira ventricosa</name>
    <dbReference type="NCBI Taxonomy" id="182803"/>
    <lineage>
        <taxon>Eukaryota</taxon>
        <taxon>Metazoa</taxon>
        <taxon>Ecdysozoa</taxon>
        <taxon>Arthropoda</taxon>
        <taxon>Chelicerata</taxon>
        <taxon>Arachnida</taxon>
        <taxon>Araneae</taxon>
        <taxon>Araneomorphae</taxon>
        <taxon>Entelegynae</taxon>
        <taxon>Araneoidea</taxon>
        <taxon>Araneidae</taxon>
        <taxon>Araneus</taxon>
    </lineage>
</organism>
<dbReference type="PANTHER" id="PTHR47326">
    <property type="entry name" value="TRANSPOSABLE ELEMENT TC3 TRANSPOSASE-LIKE PROTEIN"/>
    <property type="match status" value="1"/>
</dbReference>
<keyword evidence="2" id="KW-1185">Reference proteome</keyword>
<dbReference type="OrthoDB" id="6458410at2759"/>
<accession>A0A4Y2GML4</accession>
<reference evidence="1 2" key="1">
    <citation type="journal article" date="2019" name="Sci. Rep.">
        <title>Orb-weaving spider Araneus ventricosus genome elucidates the spidroin gene catalogue.</title>
        <authorList>
            <person name="Kono N."/>
            <person name="Nakamura H."/>
            <person name="Ohtoshi R."/>
            <person name="Moran D.A.P."/>
            <person name="Shinohara A."/>
            <person name="Yoshida Y."/>
            <person name="Fujiwara M."/>
            <person name="Mori M."/>
            <person name="Tomita M."/>
            <person name="Arakawa K."/>
        </authorList>
    </citation>
    <scope>NUCLEOTIDE SEQUENCE [LARGE SCALE GENOMIC DNA]</scope>
</reference>
<comment type="caution">
    <text evidence="1">The sequence shown here is derived from an EMBL/GenBank/DDBJ whole genome shotgun (WGS) entry which is preliminary data.</text>
</comment>
<evidence type="ECO:0008006" key="3">
    <source>
        <dbReference type="Google" id="ProtNLM"/>
    </source>
</evidence>
<evidence type="ECO:0000313" key="1">
    <source>
        <dbReference type="EMBL" id="GBM54427.1"/>
    </source>
</evidence>
<dbReference type="AlphaFoldDB" id="A0A4Y2GML4"/>
<dbReference type="Proteomes" id="UP000499080">
    <property type="component" value="Unassembled WGS sequence"/>
</dbReference>
<evidence type="ECO:0000313" key="2">
    <source>
        <dbReference type="Proteomes" id="UP000499080"/>
    </source>
</evidence>
<sequence>MVWAAISSKGIIGSFFREQMIGAAKYLGIMGEFVEIHYASEDHWNASWFLQDGARRHRNPVLFDFLSEPFNDRIIAFDYDKHTGSGMVLPPYSPDLTPCDFLLWGCLKDLVYRQTPQIIGELKHHISTACETIPSDTSVRVSEQFCLRLRHVVAANGGNFEKIVV</sequence>
<name>A0A4Y2GML4_ARAVE</name>
<dbReference type="EMBL" id="BGPR01001458">
    <property type="protein sequence ID" value="GBM54427.1"/>
    <property type="molecule type" value="Genomic_DNA"/>
</dbReference>
<dbReference type="InterPro" id="IPR036397">
    <property type="entry name" value="RNaseH_sf"/>
</dbReference>